<comment type="caution">
    <text evidence="2">The sequence shown here is derived from an EMBL/GenBank/DDBJ whole genome shotgun (WGS) entry which is preliminary data.</text>
</comment>
<dbReference type="PROSITE" id="PS51332">
    <property type="entry name" value="B12_BINDING"/>
    <property type="match status" value="1"/>
</dbReference>
<dbReference type="Proteomes" id="UP000004507">
    <property type="component" value="Unassembled WGS sequence"/>
</dbReference>
<accession>A3V2H8</accession>
<feature type="domain" description="B12-binding" evidence="1">
    <location>
        <begin position="83"/>
        <end position="217"/>
    </location>
</feature>
<dbReference type="Pfam" id="PF02310">
    <property type="entry name" value="B12-binding"/>
    <property type="match status" value="1"/>
</dbReference>
<dbReference type="HOGENOM" id="CLU_066634_3_0_5"/>
<dbReference type="eggNOG" id="COG2185">
    <property type="taxonomic scope" value="Bacteria"/>
</dbReference>
<dbReference type="GO" id="GO:0031419">
    <property type="term" value="F:cobalamin binding"/>
    <property type="evidence" value="ECO:0007669"/>
    <property type="project" value="InterPro"/>
</dbReference>
<sequence length="219" mass="23459">MRAAALDVNRDGCIAVMQDAILAGIGRDDIADFYIPQLARELGDDWCSDGLSFAAVTIGVSRLQAMLRELGPEWAGDQSANPAAPSIMLIVGQDVYHTLGAMVLSGQLRRKGLSVRLMLGADSQELAQKLAKTSYDAVFISASSGESLESLRRIVYVIRSSSKTSMPVVIGGTILEVEKQYDVTALTGADHATNVPSEALELCGLTTKYLTLARQPREV</sequence>
<organism evidence="2 3">
    <name type="scientific">Yoonia vestfoldensis SKA53</name>
    <dbReference type="NCBI Taxonomy" id="314232"/>
    <lineage>
        <taxon>Bacteria</taxon>
        <taxon>Pseudomonadati</taxon>
        <taxon>Pseudomonadota</taxon>
        <taxon>Alphaproteobacteria</taxon>
        <taxon>Rhodobacterales</taxon>
        <taxon>Paracoccaceae</taxon>
        <taxon>Yoonia</taxon>
    </lineage>
</organism>
<dbReference type="STRING" id="314232.SKA53_12018"/>
<keyword evidence="3" id="KW-1185">Reference proteome</keyword>
<dbReference type="SUPFAM" id="SSF52242">
    <property type="entry name" value="Cobalamin (vitamin B12)-binding domain"/>
    <property type="match status" value="1"/>
</dbReference>
<protein>
    <submittedName>
        <fullName evidence="2">Regulatory protein, PpaA</fullName>
    </submittedName>
</protein>
<name>A3V2H8_9RHOB</name>
<proteinExistence type="predicted"/>
<dbReference type="Gene3D" id="3.40.50.280">
    <property type="entry name" value="Cobalamin-binding domain"/>
    <property type="match status" value="1"/>
</dbReference>
<dbReference type="InterPro" id="IPR036724">
    <property type="entry name" value="Cobalamin-bd_sf"/>
</dbReference>
<dbReference type="InterPro" id="IPR006158">
    <property type="entry name" value="Cobalamin-bd"/>
</dbReference>
<evidence type="ECO:0000313" key="3">
    <source>
        <dbReference type="Proteomes" id="UP000004507"/>
    </source>
</evidence>
<dbReference type="EMBL" id="AAMS01000002">
    <property type="protein sequence ID" value="EAQ07559.1"/>
    <property type="molecule type" value="Genomic_DNA"/>
</dbReference>
<dbReference type="GO" id="GO:0046872">
    <property type="term" value="F:metal ion binding"/>
    <property type="evidence" value="ECO:0007669"/>
    <property type="project" value="InterPro"/>
</dbReference>
<gene>
    <name evidence="2" type="ORF">SKA53_12018</name>
</gene>
<evidence type="ECO:0000313" key="2">
    <source>
        <dbReference type="EMBL" id="EAQ07559.1"/>
    </source>
</evidence>
<evidence type="ECO:0000259" key="1">
    <source>
        <dbReference type="PROSITE" id="PS51332"/>
    </source>
</evidence>
<reference evidence="2 3" key="1">
    <citation type="submission" date="2006-01" db="EMBL/GenBank/DDBJ databases">
        <authorList>
            <person name="Hagstrom A."/>
            <person name="Ferriera S."/>
            <person name="Johnson J."/>
            <person name="Kravitz S."/>
            <person name="Halpern A."/>
            <person name="Remington K."/>
            <person name="Beeson K."/>
            <person name="Tran B."/>
            <person name="Rogers Y.-H."/>
            <person name="Friedman R."/>
            <person name="Venter J.C."/>
        </authorList>
    </citation>
    <scope>NUCLEOTIDE SEQUENCE [LARGE SCALE GENOMIC DNA]</scope>
    <source>
        <strain evidence="2 3">SKA53</strain>
    </source>
</reference>
<dbReference type="AlphaFoldDB" id="A3V2H8"/>